<dbReference type="RefSeq" id="WP_369769677.1">
    <property type="nucleotide sequence ID" value="NZ_CP165626.1"/>
</dbReference>
<dbReference type="EMBL" id="CP165626">
    <property type="protein sequence ID" value="XDU99348.1"/>
    <property type="molecule type" value="Genomic_DNA"/>
</dbReference>
<feature type="signal peptide" evidence="1">
    <location>
        <begin position="1"/>
        <end position="19"/>
    </location>
</feature>
<proteinExistence type="predicted"/>
<keyword evidence="1" id="KW-0732">Signal</keyword>
<reference evidence="2" key="1">
    <citation type="submission" date="2024-07" db="EMBL/GenBank/DDBJ databases">
        <authorList>
            <person name="Biller S.J."/>
        </authorList>
    </citation>
    <scope>NUCLEOTIDE SEQUENCE</scope>
    <source>
        <strain evidence="2">WC2416</strain>
    </source>
</reference>
<feature type="chain" id="PRO_5044205689" description="Tetratricopeptide repeat protein" evidence="1">
    <location>
        <begin position="20"/>
        <end position="277"/>
    </location>
</feature>
<evidence type="ECO:0000313" key="2">
    <source>
        <dbReference type="EMBL" id="XDU99348.1"/>
    </source>
</evidence>
<accession>A0AB39WBP7</accession>
<sequence>MKKITNLILLILTTSVSFGQNPSNEYYKLVTKADSLYEAKDYLNSGLVYSRAFEIKGWKIRANDRYNAACSWALAKVPDSSFYQLESKEIKRSYTNYDHTIIDEDLASLHNDKRWAALLKEVKRNKLKKEAKLNSILVAELKALNDENQNLLKDMPEFVTKNGSNTQKMLAFNKTIDEGKTKIKQKIDAIIAKDGWPSSDLLGLKGEYILSALVMSLDLKDSKKYLPLIKESVKKGESMPEYLAMYEDRFLTMQNKKQIYGTQVGQDPQTKHIIFYH</sequence>
<protein>
    <recommendedName>
        <fullName evidence="3">Tetratricopeptide repeat protein</fullName>
    </recommendedName>
</protein>
<name>A0AB39WBP7_9FLAO</name>
<gene>
    <name evidence="2" type="ORF">AB3G39_03025</name>
</gene>
<organism evidence="2">
    <name type="scientific">Flavobacterium sp. WC2416</name>
    <dbReference type="NCBI Taxonomy" id="3234141"/>
    <lineage>
        <taxon>Bacteria</taxon>
        <taxon>Pseudomonadati</taxon>
        <taxon>Bacteroidota</taxon>
        <taxon>Flavobacteriia</taxon>
        <taxon>Flavobacteriales</taxon>
        <taxon>Flavobacteriaceae</taxon>
        <taxon>Flavobacterium</taxon>
    </lineage>
</organism>
<evidence type="ECO:0008006" key="3">
    <source>
        <dbReference type="Google" id="ProtNLM"/>
    </source>
</evidence>
<evidence type="ECO:0000256" key="1">
    <source>
        <dbReference type="SAM" id="SignalP"/>
    </source>
</evidence>
<dbReference type="AlphaFoldDB" id="A0AB39WBP7"/>